<comment type="subcellular location">
    <subcellularLocation>
        <location evidence="1">Secreted</location>
    </subcellularLocation>
</comment>
<dbReference type="Proteomes" id="UP000694386">
    <property type="component" value="Unplaced"/>
</dbReference>
<feature type="chain" id="PRO_5044679295" description="Neuromedin-S" evidence="7">
    <location>
        <begin position="29"/>
        <end position="150"/>
    </location>
</feature>
<evidence type="ECO:0000256" key="1">
    <source>
        <dbReference type="ARBA" id="ARBA00004613"/>
    </source>
</evidence>
<gene>
    <name evidence="8 11" type="primary">Nms</name>
</gene>
<evidence type="ECO:0000256" key="6">
    <source>
        <dbReference type="ARBA" id="ARBA00022815"/>
    </source>
</evidence>
<organism evidence="8 9">
    <name type="scientific">Cricetulus griseus</name>
    <name type="common">Chinese hamster</name>
    <name type="synonym">Cricetulus barabensis griseus</name>
    <dbReference type="NCBI Taxonomy" id="10029"/>
    <lineage>
        <taxon>Eukaryota</taxon>
        <taxon>Metazoa</taxon>
        <taxon>Chordata</taxon>
        <taxon>Craniata</taxon>
        <taxon>Vertebrata</taxon>
        <taxon>Euteleostomi</taxon>
        <taxon>Mammalia</taxon>
        <taxon>Eutheria</taxon>
        <taxon>Euarchontoglires</taxon>
        <taxon>Glires</taxon>
        <taxon>Rodentia</taxon>
        <taxon>Myomorpha</taxon>
        <taxon>Muroidea</taxon>
        <taxon>Cricetidae</taxon>
        <taxon>Cricetinae</taxon>
        <taxon>Cricetulus</taxon>
    </lineage>
</organism>
<dbReference type="GO" id="GO:0005576">
    <property type="term" value="C:extracellular region"/>
    <property type="evidence" value="ECO:0007669"/>
    <property type="project" value="UniProtKB-SubCell"/>
</dbReference>
<keyword evidence="10" id="KW-1185">Reference proteome</keyword>
<feature type="signal peptide" evidence="7">
    <location>
        <begin position="1"/>
        <end position="28"/>
    </location>
</feature>
<evidence type="ECO:0000313" key="10">
    <source>
        <dbReference type="Proteomes" id="UP001108280"/>
    </source>
</evidence>
<evidence type="ECO:0000313" key="9">
    <source>
        <dbReference type="Proteomes" id="UP000694386"/>
    </source>
</evidence>
<dbReference type="KEGG" id="cge:100757218"/>
<dbReference type="GeneID" id="100757218"/>
<reference evidence="11" key="3">
    <citation type="submission" date="2025-04" db="UniProtKB">
        <authorList>
            <consortium name="RefSeq"/>
        </authorList>
    </citation>
    <scope>IDENTIFICATION</scope>
    <source>
        <strain evidence="11">17A/GY</strain>
        <tissue evidence="11">Liver</tissue>
    </source>
</reference>
<sequence length="150" mass="17424">MKHLLPQFPSILIIYCFCLLQIPSSGVSQPFADSPDGLDIMGLEQLVYCLNQWKTLSNQPKENQDIYKRFLFHYSRTQKPAHPVTSEFAPVHPLMRLAAKLAGRRMKRLQYPASRTATVDFPKKDPTSTLRQPFFLFRPRNGRYIDNKIQ</sequence>
<evidence type="ECO:0000256" key="2">
    <source>
        <dbReference type="ARBA" id="ARBA00009957"/>
    </source>
</evidence>
<reference evidence="10" key="1">
    <citation type="journal article" date="2018" name="Biotechnol. Bioeng.">
        <title>A reference genome of the Chinese hamster based on a hybrid assembly strategy.</title>
        <authorList>
            <person name="Rupp O."/>
            <person name="MacDonald M.L."/>
            <person name="Li S."/>
            <person name="Dhiman H."/>
            <person name="Polson S."/>
            <person name="Griep S."/>
            <person name="Heffner K."/>
            <person name="Hernandez I."/>
            <person name="Brinkrolf K."/>
            <person name="Jadhav V."/>
            <person name="Samoudi M."/>
            <person name="Hao H."/>
            <person name="Kingham B."/>
            <person name="Goesmann A."/>
            <person name="Betenbaugh M.J."/>
            <person name="Lewis N.E."/>
            <person name="Borth N."/>
            <person name="Lee K.H."/>
        </authorList>
    </citation>
    <scope>NUCLEOTIDE SEQUENCE [LARGE SCALE GENOMIC DNA]</scope>
    <source>
        <strain evidence="10">17A/GY</strain>
    </source>
</reference>
<dbReference type="OMA" id="FCMLPIP"/>
<evidence type="ECO:0000313" key="8">
    <source>
        <dbReference type="Ensembl" id="ENSCGRP00001020258.1"/>
    </source>
</evidence>
<dbReference type="InterPro" id="IPR043253">
    <property type="entry name" value="NmS"/>
</dbReference>
<proteinExistence type="inferred from homology"/>
<dbReference type="Ensembl" id="ENSCGRT00001024502.1">
    <property type="protein sequence ID" value="ENSCGRP00001020258.1"/>
    <property type="gene ID" value="ENSCGRG00001019460.1"/>
</dbReference>
<keyword evidence="4" id="KW-0964">Secreted</keyword>
<dbReference type="RefSeq" id="XP_003503382.1">
    <property type="nucleotide sequence ID" value="XM_003503334.4"/>
</dbReference>
<evidence type="ECO:0000256" key="5">
    <source>
        <dbReference type="ARBA" id="ARBA00022729"/>
    </source>
</evidence>
<evidence type="ECO:0000256" key="4">
    <source>
        <dbReference type="ARBA" id="ARBA00022525"/>
    </source>
</evidence>
<evidence type="ECO:0000256" key="3">
    <source>
        <dbReference type="ARBA" id="ARBA00013514"/>
    </source>
</evidence>
<evidence type="ECO:0000256" key="7">
    <source>
        <dbReference type="SAM" id="SignalP"/>
    </source>
</evidence>
<dbReference type="Proteomes" id="UP001108280">
    <property type="component" value="Chromosome 1"/>
</dbReference>
<protein>
    <recommendedName>
        <fullName evidence="3">Neuromedin-S</fullName>
    </recommendedName>
</protein>
<dbReference type="OrthoDB" id="9940794at2759"/>
<name>A0A8C2QL43_CRIGR</name>
<dbReference type="AlphaFoldDB" id="A0A8C2QL43"/>
<accession>A0A8C2QL43</accession>
<keyword evidence="6" id="KW-0027">Amidation</keyword>
<keyword evidence="5 7" id="KW-0732">Signal</keyword>
<evidence type="ECO:0000313" key="11">
    <source>
        <dbReference type="RefSeq" id="XP_027242508.1"/>
    </source>
</evidence>
<dbReference type="PANTHER" id="PTHR32414">
    <property type="entry name" value="NEUROMEDIN-S"/>
    <property type="match status" value="1"/>
</dbReference>
<dbReference type="CTD" id="129521"/>
<dbReference type="PROSITE" id="PS00967">
    <property type="entry name" value="NMU"/>
    <property type="match status" value="1"/>
</dbReference>
<comment type="similarity">
    <text evidence="2">Belongs to the NmU family.</text>
</comment>
<dbReference type="RefSeq" id="XP_027242508.1">
    <property type="nucleotide sequence ID" value="XM_027386707.2"/>
</dbReference>
<dbReference type="GeneTree" id="ENSGT00510000049213"/>
<reference evidence="8" key="4">
    <citation type="submission" date="2025-05" db="UniProtKB">
        <authorList>
            <consortium name="Ensembl"/>
        </authorList>
    </citation>
    <scope>IDENTIFICATION</scope>
</reference>
<dbReference type="PANTHER" id="PTHR32414:SF2">
    <property type="entry name" value="NEUROMEDIN-S"/>
    <property type="match status" value="1"/>
</dbReference>
<dbReference type="InterPro" id="IPR018070">
    <property type="entry name" value="Neuromedin-U_amidation-site"/>
</dbReference>
<reference evidence="10" key="2">
    <citation type="journal article" date="2020" name="Biotechnol. Bioeng.">
        <title>Chromosome-scale scaffolds for the Chinese hamster reference genome assembly to facilitate the study of the CHO epigenome.</title>
        <authorList>
            <person name="Hilliard W."/>
            <person name="MacDonald M."/>
            <person name="Lee K.H."/>
        </authorList>
    </citation>
    <scope>NUCLEOTIDE SEQUENCE [LARGE SCALE GENOMIC DNA]</scope>
    <source>
        <strain evidence="10">17A/GY</strain>
    </source>
</reference>